<dbReference type="RefSeq" id="WP_380839845.1">
    <property type="nucleotide sequence ID" value="NZ_JBHSFP010000005.1"/>
</dbReference>
<dbReference type="InterPro" id="IPR025110">
    <property type="entry name" value="AMP-bd_C"/>
</dbReference>
<evidence type="ECO:0000259" key="3">
    <source>
        <dbReference type="Pfam" id="PF00501"/>
    </source>
</evidence>
<dbReference type="Proteomes" id="UP001596004">
    <property type="component" value="Unassembled WGS sequence"/>
</dbReference>
<dbReference type="EMBL" id="JBHSFP010000005">
    <property type="protein sequence ID" value="MFC4531325.1"/>
    <property type="molecule type" value="Genomic_DNA"/>
</dbReference>
<organism evidence="5 6">
    <name type="scientific">Sphaerisporangium dianthi</name>
    <dbReference type="NCBI Taxonomy" id="1436120"/>
    <lineage>
        <taxon>Bacteria</taxon>
        <taxon>Bacillati</taxon>
        <taxon>Actinomycetota</taxon>
        <taxon>Actinomycetes</taxon>
        <taxon>Streptosporangiales</taxon>
        <taxon>Streptosporangiaceae</taxon>
        <taxon>Sphaerisporangium</taxon>
    </lineage>
</organism>
<dbReference type="PANTHER" id="PTHR43201">
    <property type="entry name" value="ACYL-COA SYNTHETASE"/>
    <property type="match status" value="1"/>
</dbReference>
<sequence>MRAVRPGSARDRPATPTVPGLLAARASADPSGVALTVHDIGSLTFEEWARRSDAAALGLIDRGLRPGDRVGLVFGENEWIDYAIAYCAAQKAGGVAVPLPAALPAGELRRLLAHSSAACLVHGEGRNPPHTGLWTATLAELRPGAGSLDDVRVRPGDAAQILYTSGTTGEPKGVVASHANLTFGCTADPRRRPLAHSRHFLHAFPIGTNAAQTMLVNALDARPGALTLPRFTAARFARLIEAYRVGTVFVVPSMAIELLNAGVREKYDLSSVLLLGSTAAALAPSVAMALTAAFPRATIVNYYTSTEAAPAQTTMVFDPARPDSVGRPASGGSLMISDGEGPVPPGTPGEVWLRSPAEPRGYDRDGDAPGKVFRDGWVRMGDIGHLDEDGYLYLLDRESDIVKSGAFKISTLRVEAALHEHPAVADVAVFGVPHPVMGSAVAAAVVRRSEVSTVELRAFLTGRLAGHELPTRWLVLPSLPKNTAGKVLKRELRTLLATPEGDDAAHSS</sequence>
<evidence type="ECO:0000313" key="5">
    <source>
        <dbReference type="EMBL" id="MFC4531325.1"/>
    </source>
</evidence>
<protein>
    <submittedName>
        <fullName evidence="5">Class I adenylate-forming enzyme family protein</fullName>
    </submittedName>
</protein>
<feature type="domain" description="AMP-binding enzyme C-terminal" evidence="4">
    <location>
        <begin position="414"/>
        <end position="486"/>
    </location>
</feature>
<evidence type="ECO:0000313" key="6">
    <source>
        <dbReference type="Proteomes" id="UP001596004"/>
    </source>
</evidence>
<comment type="similarity">
    <text evidence="1">Belongs to the ATP-dependent AMP-binding enzyme family.</text>
</comment>
<dbReference type="Gene3D" id="3.30.300.30">
    <property type="match status" value="1"/>
</dbReference>
<reference evidence="6" key="1">
    <citation type="journal article" date="2019" name="Int. J. Syst. Evol. Microbiol.">
        <title>The Global Catalogue of Microorganisms (GCM) 10K type strain sequencing project: providing services to taxonomists for standard genome sequencing and annotation.</title>
        <authorList>
            <consortium name="The Broad Institute Genomics Platform"/>
            <consortium name="The Broad Institute Genome Sequencing Center for Infectious Disease"/>
            <person name="Wu L."/>
            <person name="Ma J."/>
        </authorList>
    </citation>
    <scope>NUCLEOTIDE SEQUENCE [LARGE SCALE GENOMIC DNA]</scope>
    <source>
        <strain evidence="6">CGMCC 4.7132</strain>
    </source>
</reference>
<gene>
    <name evidence="5" type="ORF">ACFO60_11175</name>
</gene>
<dbReference type="InterPro" id="IPR045851">
    <property type="entry name" value="AMP-bd_C_sf"/>
</dbReference>
<feature type="domain" description="AMP-dependent synthetase/ligase" evidence="3">
    <location>
        <begin position="24"/>
        <end position="362"/>
    </location>
</feature>
<keyword evidence="6" id="KW-1185">Reference proteome</keyword>
<evidence type="ECO:0000259" key="4">
    <source>
        <dbReference type="Pfam" id="PF13193"/>
    </source>
</evidence>
<dbReference type="Pfam" id="PF00501">
    <property type="entry name" value="AMP-binding"/>
    <property type="match status" value="1"/>
</dbReference>
<dbReference type="PROSITE" id="PS00455">
    <property type="entry name" value="AMP_BINDING"/>
    <property type="match status" value="1"/>
</dbReference>
<dbReference type="Pfam" id="PF13193">
    <property type="entry name" value="AMP-binding_C"/>
    <property type="match status" value="1"/>
</dbReference>
<proteinExistence type="inferred from homology"/>
<keyword evidence="2" id="KW-0436">Ligase</keyword>
<name>A0ABV9CEX3_9ACTN</name>
<dbReference type="PANTHER" id="PTHR43201:SF5">
    <property type="entry name" value="MEDIUM-CHAIN ACYL-COA LIGASE ACSF2, MITOCHONDRIAL"/>
    <property type="match status" value="1"/>
</dbReference>
<dbReference type="Gene3D" id="3.40.50.12780">
    <property type="entry name" value="N-terminal domain of ligase-like"/>
    <property type="match status" value="1"/>
</dbReference>
<dbReference type="InterPro" id="IPR020845">
    <property type="entry name" value="AMP-binding_CS"/>
</dbReference>
<evidence type="ECO:0000256" key="2">
    <source>
        <dbReference type="ARBA" id="ARBA00022598"/>
    </source>
</evidence>
<dbReference type="InterPro" id="IPR000873">
    <property type="entry name" value="AMP-dep_synth/lig_dom"/>
</dbReference>
<evidence type="ECO:0000256" key="1">
    <source>
        <dbReference type="ARBA" id="ARBA00006432"/>
    </source>
</evidence>
<accession>A0ABV9CEX3</accession>
<comment type="caution">
    <text evidence="5">The sequence shown here is derived from an EMBL/GenBank/DDBJ whole genome shotgun (WGS) entry which is preliminary data.</text>
</comment>
<dbReference type="InterPro" id="IPR042099">
    <property type="entry name" value="ANL_N_sf"/>
</dbReference>
<dbReference type="SUPFAM" id="SSF56801">
    <property type="entry name" value="Acetyl-CoA synthetase-like"/>
    <property type="match status" value="1"/>
</dbReference>